<feature type="region of interest" description="Disordered" evidence="1">
    <location>
        <begin position="289"/>
        <end position="313"/>
    </location>
</feature>
<proteinExistence type="predicted"/>
<organism evidence="2 3">
    <name type="scientific">Pseudorhodoplanes sinuspersici</name>
    <dbReference type="NCBI Taxonomy" id="1235591"/>
    <lineage>
        <taxon>Bacteria</taxon>
        <taxon>Pseudomonadati</taxon>
        <taxon>Pseudomonadota</taxon>
        <taxon>Alphaproteobacteria</taxon>
        <taxon>Hyphomicrobiales</taxon>
        <taxon>Pseudorhodoplanes</taxon>
    </lineage>
</organism>
<evidence type="ECO:0000313" key="2">
    <source>
        <dbReference type="EMBL" id="ARQ01020.1"/>
    </source>
</evidence>
<sequence length="313" mass="35153">MYMTKTWGFSVPCGPLQFSLSGFRDRARGLLQPGDLVAIVGTFGANTPEQERGMILGLMEPSTVVVSSLDYFDLDAVREVDRDEHGNYRWPFGLELRAAWRFTEPRTALGDISARQFHMDSAQGIVPLLPNEADAILNLPRESVPLLSPLRARVRVEGLDAARRRAAPRPSTTRTGIMHLRRAPAFTYAMRLEGATTSAFKIGWAFDWKQRERQFNQAAMPAAGGLRYRTVYHEIWETAFDAFRMEQALLRHFDSARHPQNREVVSAVGEDKLLAAWIRCLQATKQTRQLQTEVPARPVQGSSPGSGDEVRSI</sequence>
<evidence type="ECO:0000313" key="3">
    <source>
        <dbReference type="Proteomes" id="UP000194137"/>
    </source>
</evidence>
<name>A0A1W6ZUL9_9HYPH</name>
<keyword evidence="3" id="KW-1185">Reference proteome</keyword>
<accession>A0A1W6ZUL9</accession>
<dbReference type="Proteomes" id="UP000194137">
    <property type="component" value="Chromosome"/>
</dbReference>
<gene>
    <name evidence="2" type="ORF">CAK95_19400</name>
</gene>
<dbReference type="KEGG" id="psin:CAK95_19400"/>
<protein>
    <submittedName>
        <fullName evidence="2">Uncharacterized protein</fullName>
    </submittedName>
</protein>
<dbReference type="AlphaFoldDB" id="A0A1W6ZUL9"/>
<dbReference type="EMBL" id="CP021112">
    <property type="protein sequence ID" value="ARQ01020.1"/>
    <property type="molecule type" value="Genomic_DNA"/>
</dbReference>
<dbReference type="STRING" id="1235591.CAK95_19400"/>
<reference evidence="2 3" key="1">
    <citation type="submission" date="2017-05" db="EMBL/GenBank/DDBJ databases">
        <title>Full genome sequence of Pseudorhodoplanes sinuspersici.</title>
        <authorList>
            <person name="Dastgheib S.M.M."/>
            <person name="Shavandi M."/>
            <person name="Tirandaz H."/>
        </authorList>
    </citation>
    <scope>NUCLEOTIDE SEQUENCE [LARGE SCALE GENOMIC DNA]</scope>
    <source>
        <strain evidence="2 3">RIPI110</strain>
    </source>
</reference>
<evidence type="ECO:0000256" key="1">
    <source>
        <dbReference type="SAM" id="MobiDB-lite"/>
    </source>
</evidence>